<evidence type="ECO:0000259" key="15">
    <source>
        <dbReference type="PROSITE" id="PS51324"/>
    </source>
</evidence>
<accession>A0A151MIB4</accession>
<evidence type="ECO:0000256" key="2">
    <source>
        <dbReference type="ARBA" id="ARBA00004613"/>
    </source>
</evidence>
<evidence type="ECO:0000313" key="18">
    <source>
        <dbReference type="Proteomes" id="UP000050525"/>
    </source>
</evidence>
<evidence type="ECO:0000259" key="16">
    <source>
        <dbReference type="PROSITE" id="PS51352"/>
    </source>
</evidence>
<dbReference type="InterPro" id="IPR042568">
    <property type="entry name" value="QSOX_FAD-bd_sf"/>
</dbReference>
<dbReference type="Pfam" id="PF18108">
    <property type="entry name" value="QSOX_Trx1"/>
    <property type="match status" value="1"/>
</dbReference>
<evidence type="ECO:0000256" key="14">
    <source>
        <dbReference type="SAM" id="SignalP"/>
    </source>
</evidence>
<dbReference type="Pfam" id="PF00085">
    <property type="entry name" value="Thioredoxin"/>
    <property type="match status" value="1"/>
</dbReference>
<comment type="cofactor">
    <cofactor evidence="1 13">
        <name>FAD</name>
        <dbReference type="ChEBI" id="CHEBI:57692"/>
    </cofactor>
</comment>
<keyword evidence="4" id="KW-0964">Secreted</keyword>
<dbReference type="EC" id="1.8.3.2" evidence="13"/>
<evidence type="ECO:0000256" key="9">
    <source>
        <dbReference type="ARBA" id="ARBA00023157"/>
    </source>
</evidence>
<evidence type="ECO:0000256" key="8">
    <source>
        <dbReference type="ARBA" id="ARBA00023002"/>
    </source>
</evidence>
<evidence type="ECO:0000256" key="5">
    <source>
        <dbReference type="ARBA" id="ARBA00022630"/>
    </source>
</evidence>
<feature type="domain" description="Thioredoxin" evidence="16">
    <location>
        <begin position="8"/>
        <end position="143"/>
    </location>
</feature>
<evidence type="ECO:0000256" key="6">
    <source>
        <dbReference type="ARBA" id="ARBA00022729"/>
    </source>
</evidence>
<dbReference type="PROSITE" id="PS51352">
    <property type="entry name" value="THIOREDOXIN_2"/>
    <property type="match status" value="1"/>
</dbReference>
<feature type="domain" description="ERV/ALR sulfhydryl oxidase" evidence="15">
    <location>
        <begin position="388"/>
        <end position="491"/>
    </location>
</feature>
<feature type="signal peptide" evidence="14">
    <location>
        <begin position="1"/>
        <end position="19"/>
    </location>
</feature>
<dbReference type="Pfam" id="PF18371">
    <property type="entry name" value="FAD_SOX"/>
    <property type="match status" value="1"/>
</dbReference>
<reference evidence="17 18" key="1">
    <citation type="journal article" date="2012" name="Genome Biol.">
        <title>Sequencing three crocodilian genomes to illuminate the evolution of archosaurs and amniotes.</title>
        <authorList>
            <person name="St John J.A."/>
            <person name="Braun E.L."/>
            <person name="Isberg S.R."/>
            <person name="Miles L.G."/>
            <person name="Chong A.Y."/>
            <person name="Gongora J."/>
            <person name="Dalzell P."/>
            <person name="Moran C."/>
            <person name="Bed'hom B."/>
            <person name="Abzhanov A."/>
            <person name="Burgess S.C."/>
            <person name="Cooksey A.M."/>
            <person name="Castoe T.A."/>
            <person name="Crawford N.G."/>
            <person name="Densmore L.D."/>
            <person name="Drew J.C."/>
            <person name="Edwards S.V."/>
            <person name="Faircloth B.C."/>
            <person name="Fujita M.K."/>
            <person name="Greenwold M.J."/>
            <person name="Hoffmann F.G."/>
            <person name="Howard J.M."/>
            <person name="Iguchi T."/>
            <person name="Janes D.E."/>
            <person name="Khan S.Y."/>
            <person name="Kohno S."/>
            <person name="de Koning A.J."/>
            <person name="Lance S.L."/>
            <person name="McCarthy F.M."/>
            <person name="McCormack J.E."/>
            <person name="Merchant M.E."/>
            <person name="Peterson D.G."/>
            <person name="Pollock D.D."/>
            <person name="Pourmand N."/>
            <person name="Raney B.J."/>
            <person name="Roessler K.A."/>
            <person name="Sanford J.R."/>
            <person name="Sawyer R.H."/>
            <person name="Schmidt C.J."/>
            <person name="Triplett E.W."/>
            <person name="Tuberville T.D."/>
            <person name="Venegas-Anaya M."/>
            <person name="Howard J.T."/>
            <person name="Jarvis E.D."/>
            <person name="Guillette L.J.Jr."/>
            <person name="Glenn T.C."/>
            <person name="Green R.E."/>
            <person name="Ray D.A."/>
        </authorList>
    </citation>
    <scope>NUCLEOTIDE SEQUENCE [LARGE SCALE GENOMIC DNA]</scope>
    <source>
        <strain evidence="17">KSC_2009_1</strain>
    </source>
</reference>
<comment type="catalytic activity">
    <reaction evidence="12 13">
        <text>2 R'C(R)SH + O2 = R'C(R)S-S(R)CR' + H2O2</text>
        <dbReference type="Rhea" id="RHEA:17357"/>
        <dbReference type="ChEBI" id="CHEBI:15379"/>
        <dbReference type="ChEBI" id="CHEBI:16240"/>
        <dbReference type="ChEBI" id="CHEBI:16520"/>
        <dbReference type="ChEBI" id="CHEBI:17412"/>
        <dbReference type="EC" id="1.8.3.2"/>
    </reaction>
</comment>
<dbReference type="OrthoDB" id="59470at2759"/>
<dbReference type="STRING" id="8496.A0A151MIB4"/>
<keyword evidence="9" id="KW-1015">Disulfide bond</keyword>
<evidence type="ECO:0000256" key="7">
    <source>
        <dbReference type="ARBA" id="ARBA00022827"/>
    </source>
</evidence>
<dbReference type="PhylomeDB" id="A0A151MIB4"/>
<evidence type="ECO:0000256" key="1">
    <source>
        <dbReference type="ARBA" id="ARBA00001974"/>
    </source>
</evidence>
<comment type="caution">
    <text evidence="17">The sequence shown here is derived from an EMBL/GenBank/DDBJ whole genome shotgun (WGS) entry which is preliminary data.</text>
</comment>
<evidence type="ECO:0000256" key="4">
    <source>
        <dbReference type="ARBA" id="ARBA00022525"/>
    </source>
</evidence>
<dbReference type="GO" id="GO:0003756">
    <property type="term" value="F:protein disulfide isomerase activity"/>
    <property type="evidence" value="ECO:0007669"/>
    <property type="project" value="TreeGrafter"/>
</dbReference>
<dbReference type="PANTHER" id="PTHR22897:SF6">
    <property type="entry name" value="SULFHYDRYL OXIDASE 1"/>
    <property type="match status" value="1"/>
</dbReference>
<evidence type="ECO:0000256" key="11">
    <source>
        <dbReference type="ARBA" id="ARBA00045804"/>
    </source>
</evidence>
<dbReference type="Gene3D" id="3.40.30.10">
    <property type="entry name" value="Glutaredoxin"/>
    <property type="match status" value="2"/>
</dbReference>
<dbReference type="FunFam" id="1.20.120.1960:FF:000001">
    <property type="entry name" value="Sulfhydryl oxidase"/>
    <property type="match status" value="1"/>
</dbReference>
<dbReference type="PROSITE" id="PS51324">
    <property type="entry name" value="ERV_ALR"/>
    <property type="match status" value="1"/>
</dbReference>
<dbReference type="Gene3D" id="1.20.120.310">
    <property type="entry name" value="ERV/ALR sulfhydryl oxidase domain"/>
    <property type="match status" value="1"/>
</dbReference>
<dbReference type="Proteomes" id="UP000050525">
    <property type="component" value="Unassembled WGS sequence"/>
</dbReference>
<keyword evidence="5 13" id="KW-0285">Flavoprotein</keyword>
<dbReference type="EMBL" id="AKHW03006099">
    <property type="protein sequence ID" value="KYO24272.1"/>
    <property type="molecule type" value="Genomic_DNA"/>
</dbReference>
<keyword evidence="18" id="KW-1185">Reference proteome</keyword>
<keyword evidence="8 13" id="KW-0560">Oxidoreductase</keyword>
<evidence type="ECO:0000256" key="12">
    <source>
        <dbReference type="ARBA" id="ARBA00048864"/>
    </source>
</evidence>
<protein>
    <recommendedName>
        <fullName evidence="13">Sulfhydryl oxidase</fullName>
        <ecNumber evidence="13">1.8.3.2</ecNumber>
    </recommendedName>
</protein>
<gene>
    <name evidence="17" type="ORF">Y1Q_0004309</name>
</gene>
<evidence type="ECO:0000313" key="17">
    <source>
        <dbReference type="EMBL" id="KYO24272.1"/>
    </source>
</evidence>
<proteinExistence type="inferred from homology"/>
<dbReference type="InterPro" id="IPR039798">
    <property type="entry name" value="Sulfhydryl_oxidase"/>
</dbReference>
<dbReference type="InterPro" id="IPR013766">
    <property type="entry name" value="Thioredoxin_domain"/>
</dbReference>
<dbReference type="KEGG" id="amj:109286318"/>
<dbReference type="InterPro" id="IPR017905">
    <property type="entry name" value="ERV/ALR_sulphydryl_oxidase"/>
</dbReference>
<evidence type="ECO:0000256" key="3">
    <source>
        <dbReference type="ARBA" id="ARBA00006041"/>
    </source>
</evidence>
<dbReference type="InterPro" id="IPR036249">
    <property type="entry name" value="Thioredoxin-like_sf"/>
</dbReference>
<dbReference type="PANTHER" id="PTHR22897">
    <property type="entry name" value="QUIESCIN Q6-RELATED SULFHYDRYL OXIDASE"/>
    <property type="match status" value="1"/>
</dbReference>
<comment type="function">
    <text evidence="11">Catalyzes the oxidation of sulfhydryl groups in peptide and protein thiols to disulfides with the reduction of oxygen to hydrogen peroxide. Plays a role in disulfide bond formation in a variety of extracellular proteins. In fibroblasts, required for normal incorporation of laminin into the extracellular matrix, and thereby for normal cell-cell adhesion and cell migration.</text>
</comment>
<feature type="chain" id="PRO_5007585194" description="Sulfhydryl oxidase" evidence="14">
    <location>
        <begin position="20"/>
        <end position="639"/>
    </location>
</feature>
<dbReference type="Pfam" id="PF04777">
    <property type="entry name" value="Evr1_Alr"/>
    <property type="match status" value="1"/>
</dbReference>
<dbReference type="SUPFAM" id="SSF52833">
    <property type="entry name" value="Thioredoxin-like"/>
    <property type="match status" value="2"/>
</dbReference>
<comment type="similarity">
    <text evidence="3 13">Belongs to the quiescin-sulfhydryl oxidase (QSOX) family.</text>
</comment>
<dbReference type="eggNOG" id="KOG1731">
    <property type="taxonomic scope" value="Eukaryota"/>
</dbReference>
<dbReference type="Gene3D" id="1.20.120.1960">
    <property type="entry name" value="QSOX sulfhydryl oxidase domain"/>
    <property type="match status" value="1"/>
</dbReference>
<evidence type="ECO:0000256" key="10">
    <source>
        <dbReference type="ARBA" id="ARBA00023180"/>
    </source>
</evidence>
<dbReference type="InterPro" id="IPR036774">
    <property type="entry name" value="ERV/ALR_sulphydryl_oxid_sf"/>
</dbReference>
<keyword evidence="6 14" id="KW-0732">Signal</keyword>
<keyword evidence="10" id="KW-0325">Glycoprotein</keyword>
<dbReference type="GO" id="GO:0000139">
    <property type="term" value="C:Golgi membrane"/>
    <property type="evidence" value="ECO:0007669"/>
    <property type="project" value="TreeGrafter"/>
</dbReference>
<sequence length="639" mass="73377">MARVLLLVLVLVPVPALLGAGLYSAADRLALLRAETLERSVLGSAGAWVVEFYASWCSDCMNFAPTWRALAADVLAWRPAVAVGAVDCQNECKTKECGNFDVPVFPTLRVFKPNSTKQEDGKDIHANTDVSVLRQSIITNLEKYMDPSLGLKPAHTEEVHGFFQKNNVMYLALIFEKNDSFVGREVILDMQQYEDIAVRRVLSSEKKLVEEYNVTTFPSAYLLSSNGSSAIKVQGETRSSYTSFLRDRSGSNKKTLMLKVQNEITPPPSRVPDEEHPTEATPWKYTDRSKLYMADLESVLHCSLRVNKAKFPVLKGEQLETLKRYVAVLAKYFPKHDSLNEFLYSLDNSLENLKESNISHSDLEDVLKKSNPPAVLRKKARWMGCQGSKPHYRGYSCSVWVLFHLLTVQASQYAKQDADPLEVLQTMREFMHHFYYCRDCSKHFEGMAKESMDQVKSRDEAILWLWERHNTVNMRVKNQSNEDPKFPKTLWPPSNLCPLCHNNLNESPWNKTEVLSFLQRHYSLTNIENDELTRHRREVDEEAHMKGKDHRLLRYKGEERGWNKSEQKEGEERKAEQVDIVVKREVSGLKRQTLKAAILATKKKQWMNKRDTILLSIADDGHRAVHYATSQEYLRQRGL</sequence>
<dbReference type="GO" id="GO:0005615">
    <property type="term" value="C:extracellular space"/>
    <property type="evidence" value="ECO:0007669"/>
    <property type="project" value="TreeGrafter"/>
</dbReference>
<dbReference type="GO" id="GO:0016971">
    <property type="term" value="F:flavin-dependent sulfhydryl oxidase activity"/>
    <property type="evidence" value="ECO:0007669"/>
    <property type="project" value="InterPro"/>
</dbReference>
<keyword evidence="7 13" id="KW-0274">FAD</keyword>
<organism evidence="17 18">
    <name type="scientific">Alligator mississippiensis</name>
    <name type="common">American alligator</name>
    <dbReference type="NCBI Taxonomy" id="8496"/>
    <lineage>
        <taxon>Eukaryota</taxon>
        <taxon>Metazoa</taxon>
        <taxon>Chordata</taxon>
        <taxon>Craniata</taxon>
        <taxon>Vertebrata</taxon>
        <taxon>Euteleostomi</taxon>
        <taxon>Archelosauria</taxon>
        <taxon>Archosauria</taxon>
        <taxon>Crocodylia</taxon>
        <taxon>Alligatoridae</taxon>
        <taxon>Alligatorinae</taxon>
        <taxon>Alligator</taxon>
    </lineage>
</organism>
<dbReference type="AlphaFoldDB" id="A0A151MIB4"/>
<dbReference type="FunFam" id="3.40.30.10:FF:000080">
    <property type="entry name" value="Sulfhydryl oxidase"/>
    <property type="match status" value="1"/>
</dbReference>
<evidence type="ECO:0000256" key="13">
    <source>
        <dbReference type="RuleBase" id="RU371123"/>
    </source>
</evidence>
<dbReference type="GO" id="GO:0006457">
    <property type="term" value="P:protein folding"/>
    <property type="evidence" value="ECO:0007669"/>
    <property type="project" value="TreeGrafter"/>
</dbReference>
<name>A0A151MIB4_ALLMI</name>
<dbReference type="InterPro" id="IPR041269">
    <property type="entry name" value="QSOX_Trx1"/>
</dbReference>
<dbReference type="SUPFAM" id="SSF69000">
    <property type="entry name" value="FAD-dependent thiol oxidase"/>
    <property type="match status" value="1"/>
</dbReference>
<comment type="subcellular location">
    <subcellularLocation>
        <location evidence="2">Secreted</location>
    </subcellularLocation>
</comment>
<dbReference type="InterPro" id="IPR040986">
    <property type="entry name" value="QSOX_FAD-bd_dom"/>
</dbReference>
<dbReference type="FunFam" id="1.20.120.310:FF:000001">
    <property type="entry name" value="Sulfhydryl oxidase"/>
    <property type="match status" value="1"/>
</dbReference>